<dbReference type="PANTHER" id="PTHR11474:SF76">
    <property type="entry name" value="SHKT DOMAIN-CONTAINING PROTEIN"/>
    <property type="match status" value="1"/>
</dbReference>
<evidence type="ECO:0000313" key="6">
    <source>
        <dbReference type="Proteomes" id="UP000002630"/>
    </source>
</evidence>
<feature type="domain" description="Tyrosinase copper-binding" evidence="4">
    <location>
        <begin position="324"/>
        <end position="507"/>
    </location>
</feature>
<dbReference type="GO" id="GO:0046872">
    <property type="term" value="F:metal ion binding"/>
    <property type="evidence" value="ECO:0007669"/>
    <property type="project" value="UniProtKB-KW"/>
</dbReference>
<protein>
    <submittedName>
        <fullName evidence="5">Tyrosinase-like protein 2</fullName>
    </submittedName>
</protein>
<dbReference type="AlphaFoldDB" id="D7FSG1"/>
<organism evidence="5 6">
    <name type="scientific">Ectocarpus siliculosus</name>
    <name type="common">Brown alga</name>
    <name type="synonym">Conferva siliculosa</name>
    <dbReference type="NCBI Taxonomy" id="2880"/>
    <lineage>
        <taxon>Eukaryota</taxon>
        <taxon>Sar</taxon>
        <taxon>Stramenopiles</taxon>
        <taxon>Ochrophyta</taxon>
        <taxon>PX clade</taxon>
        <taxon>Phaeophyceae</taxon>
        <taxon>Ectocarpales</taxon>
        <taxon>Ectocarpaceae</taxon>
        <taxon>Ectocarpus</taxon>
    </lineage>
</organism>
<dbReference type="OrthoDB" id="186092at2759"/>
<keyword evidence="1" id="KW-0479">Metal-binding</keyword>
<dbReference type="InterPro" id="IPR002227">
    <property type="entry name" value="Tyrosinase_Cu-bd"/>
</dbReference>
<keyword evidence="2" id="KW-0186">Copper</keyword>
<proteinExistence type="predicted"/>
<evidence type="ECO:0000256" key="3">
    <source>
        <dbReference type="SAM" id="MobiDB-lite"/>
    </source>
</evidence>
<dbReference type="GO" id="GO:0016491">
    <property type="term" value="F:oxidoreductase activity"/>
    <property type="evidence" value="ECO:0007669"/>
    <property type="project" value="InterPro"/>
</dbReference>
<dbReference type="InterPro" id="IPR008922">
    <property type="entry name" value="Di-copper_centre_dom_sf"/>
</dbReference>
<dbReference type="Proteomes" id="UP000002630">
    <property type="component" value="Unassembled WGS sequence"/>
</dbReference>
<dbReference type="PANTHER" id="PTHR11474">
    <property type="entry name" value="TYROSINASE FAMILY MEMBER"/>
    <property type="match status" value="1"/>
</dbReference>
<accession>D7FSG1</accession>
<evidence type="ECO:0000313" key="5">
    <source>
        <dbReference type="EMBL" id="CBJ31102.1"/>
    </source>
</evidence>
<dbReference type="InParanoid" id="D7FSG1"/>
<dbReference type="InterPro" id="IPR050316">
    <property type="entry name" value="Tyrosinase/Hemocyanin"/>
</dbReference>
<dbReference type="Gene3D" id="1.10.1280.10">
    <property type="entry name" value="Di-copper center containing domain from catechol oxidase"/>
    <property type="match status" value="1"/>
</dbReference>
<feature type="region of interest" description="Disordered" evidence="3">
    <location>
        <begin position="169"/>
        <end position="210"/>
    </location>
</feature>
<gene>
    <name evidence="5" type="ORF">Esi_0233_0019</name>
</gene>
<dbReference type="EMBL" id="FN649760">
    <property type="protein sequence ID" value="CBJ31102.1"/>
    <property type="molecule type" value="Genomic_DNA"/>
</dbReference>
<sequence length="768" mass="84277">MMHSSDSFSCSDGVNGGGGVPPFLRAYATRRGYSPIGRRRRHDERPVGVVGVRGMVRGMFSWKRAVGAAAVFVVFIAAVSTSNSWRMAGGSPGAGQHLQDSGSNSYRGIFEAFEQRYSGSPAGGGGGRGEEGPGRLELRATNEYGEYDRGALALYGLEMVVEPHRATRITVSSSRPRRLPPSENSEVSEVSEISEISEKSPSPPSSSSSSSRRYYWLLVRADRSGAPLDGVTPLVDTKAAGPLATVTLTDAGEKYALLVQQVEAGGALIAEARVTITCKYVRRELRSLTGEDRTGFFAAMREFYTVSLEEGRGKYGEGFSNAKHVAAYHNSPDYCFHNGMHFLNAHAAFDLWVEKNLQKIDPKVSLPQWDYMLDSALLGTGWPSSEIFSPDMFGSALGSPENQFQISDGWFSNITSLYDPRGGILTPAESFITTSHNSYGFVDGIYNFQALPGVIRTNSYCGLEGMAEFTKCEVFVDCFESSGTFYAWASCMELQVHASIHGMIGGGFDCNIDMVEFHKENPQYHHGLLTFVLEYLLANKWPSNSLMGDLNECAEQCDVDQGEPCGCTCLVDPFEWTDDEVYDFMEHVLVRLRGRAKGVSYVGEDVTARHPLGFMQEGERLDEESTMLLLRQMMAIGCQPGKVGAMSTGAAPLDPIFWTLHSGFEKAQHILQLSPGYRDAYGFDWVDADCGDGVSGGKLDDVYPWTERTLGLGEGSELLTNAELTDILHPSNPKLPYLYEAFEKWGTCTDWDPCPECSDTAALTRRRQ</sequence>
<feature type="compositionally biased region" description="Low complexity" evidence="3">
    <location>
        <begin position="181"/>
        <end position="194"/>
    </location>
</feature>
<evidence type="ECO:0000256" key="2">
    <source>
        <dbReference type="ARBA" id="ARBA00023008"/>
    </source>
</evidence>
<dbReference type="SUPFAM" id="SSF48056">
    <property type="entry name" value="Di-copper centre-containing domain"/>
    <property type="match status" value="1"/>
</dbReference>
<reference evidence="5 6" key="1">
    <citation type="journal article" date="2010" name="Nature">
        <title>The Ectocarpus genome and the independent evolution of multicellularity in brown algae.</title>
        <authorList>
            <person name="Cock J.M."/>
            <person name="Sterck L."/>
            <person name="Rouze P."/>
            <person name="Scornet D."/>
            <person name="Allen A.E."/>
            <person name="Amoutzias G."/>
            <person name="Anthouard V."/>
            <person name="Artiguenave F."/>
            <person name="Aury J.M."/>
            <person name="Badger J.H."/>
            <person name="Beszteri B."/>
            <person name="Billiau K."/>
            <person name="Bonnet E."/>
            <person name="Bothwell J.H."/>
            <person name="Bowler C."/>
            <person name="Boyen C."/>
            <person name="Brownlee C."/>
            <person name="Carrano C.J."/>
            <person name="Charrier B."/>
            <person name="Cho G.Y."/>
            <person name="Coelho S.M."/>
            <person name="Collen J."/>
            <person name="Corre E."/>
            <person name="Da Silva C."/>
            <person name="Delage L."/>
            <person name="Delaroque N."/>
            <person name="Dittami S.M."/>
            <person name="Doulbeau S."/>
            <person name="Elias M."/>
            <person name="Farnham G."/>
            <person name="Gachon C.M."/>
            <person name="Gschloessl B."/>
            <person name="Heesch S."/>
            <person name="Jabbari K."/>
            <person name="Jubin C."/>
            <person name="Kawai H."/>
            <person name="Kimura K."/>
            <person name="Kloareg B."/>
            <person name="Kupper F.C."/>
            <person name="Lang D."/>
            <person name="Le Bail A."/>
            <person name="Leblanc C."/>
            <person name="Lerouge P."/>
            <person name="Lohr M."/>
            <person name="Lopez P.J."/>
            <person name="Martens C."/>
            <person name="Maumus F."/>
            <person name="Michel G."/>
            <person name="Miranda-Saavedra D."/>
            <person name="Morales J."/>
            <person name="Moreau H."/>
            <person name="Motomura T."/>
            <person name="Nagasato C."/>
            <person name="Napoli C.A."/>
            <person name="Nelson D.R."/>
            <person name="Nyvall-Collen P."/>
            <person name="Peters A.F."/>
            <person name="Pommier C."/>
            <person name="Potin P."/>
            <person name="Poulain J."/>
            <person name="Quesneville H."/>
            <person name="Read B."/>
            <person name="Rensing S.A."/>
            <person name="Ritter A."/>
            <person name="Rousvoal S."/>
            <person name="Samanta M."/>
            <person name="Samson G."/>
            <person name="Schroeder D.C."/>
            <person name="Segurens B."/>
            <person name="Strittmatter M."/>
            <person name="Tonon T."/>
            <person name="Tregear J.W."/>
            <person name="Valentin K."/>
            <person name="von Dassow P."/>
            <person name="Yamagishi T."/>
            <person name="Van de Peer Y."/>
            <person name="Wincker P."/>
        </authorList>
    </citation>
    <scope>NUCLEOTIDE SEQUENCE [LARGE SCALE GENOMIC DNA]</scope>
    <source>
        <strain evidence="6">Ec32 / CCAP1310/4</strain>
    </source>
</reference>
<evidence type="ECO:0000256" key="1">
    <source>
        <dbReference type="ARBA" id="ARBA00022723"/>
    </source>
</evidence>
<dbReference type="Pfam" id="PF00264">
    <property type="entry name" value="Tyrosinase"/>
    <property type="match status" value="1"/>
</dbReference>
<keyword evidence="6" id="KW-1185">Reference proteome</keyword>
<name>D7FSG1_ECTSI</name>
<evidence type="ECO:0000259" key="4">
    <source>
        <dbReference type="Pfam" id="PF00264"/>
    </source>
</evidence>